<proteinExistence type="predicted"/>
<protein>
    <submittedName>
        <fullName evidence="2">SH3 domain-containing protein</fullName>
    </submittedName>
</protein>
<dbReference type="RefSeq" id="WP_377471605.1">
    <property type="nucleotide sequence ID" value="NZ_JBHLWN010000071.1"/>
</dbReference>
<evidence type="ECO:0000256" key="1">
    <source>
        <dbReference type="SAM" id="SignalP"/>
    </source>
</evidence>
<keyword evidence="3" id="KW-1185">Reference proteome</keyword>
<gene>
    <name evidence="2" type="ORF">ACFFK0_17615</name>
</gene>
<keyword evidence="1" id="KW-0732">Signal</keyword>
<evidence type="ECO:0000313" key="3">
    <source>
        <dbReference type="Proteomes" id="UP001589776"/>
    </source>
</evidence>
<name>A0ABV6DNM5_9BACL</name>
<dbReference type="EMBL" id="JBHLWN010000071">
    <property type="protein sequence ID" value="MFC0214250.1"/>
    <property type="molecule type" value="Genomic_DNA"/>
</dbReference>
<accession>A0ABV6DNM5</accession>
<feature type="signal peptide" evidence="1">
    <location>
        <begin position="1"/>
        <end position="26"/>
    </location>
</feature>
<organism evidence="2 3">
    <name type="scientific">Paenibacillus chartarius</name>
    <dbReference type="NCBI Taxonomy" id="747481"/>
    <lineage>
        <taxon>Bacteria</taxon>
        <taxon>Bacillati</taxon>
        <taxon>Bacillota</taxon>
        <taxon>Bacilli</taxon>
        <taxon>Bacillales</taxon>
        <taxon>Paenibacillaceae</taxon>
        <taxon>Paenibacillus</taxon>
    </lineage>
</organism>
<reference evidence="2 3" key="1">
    <citation type="submission" date="2024-09" db="EMBL/GenBank/DDBJ databases">
        <authorList>
            <person name="Sun Q."/>
            <person name="Mori K."/>
        </authorList>
    </citation>
    <scope>NUCLEOTIDE SEQUENCE [LARGE SCALE GENOMIC DNA]</scope>
    <source>
        <strain evidence="2 3">CCM 7759</strain>
    </source>
</reference>
<sequence length="349" mass="39279">MQSSKWLCTRGVTGCMALVIAGVVSAGAFGSITAANGQGTAITSENASASVQTVAYTLPFHPYQIRTLETVELYSADEETAGMNEWVAPQILTVLDEGRDISVPTGDYSKPVVYKHWLLVQTWLGPRWILPQEHQFRELRDDDYELRGPTPIYDDAGNIAGELAPQKVRVKEKTVGNYFSNPYRFLIDTWLGPKWIYKPREWIEAAPQTVMESIPLFLPDGAILYAAPETYQKVFTVNRKAQAAVSDKRWRNWYHVQAEDGTEGWLAAGDTGWIKMRGIAVGKLKAVNKKVTVQQAKPLYRQPNRNDKYMDTELGPQTVNVKAQFGDWYQVETWLGLLWIDNSNTVAVE</sequence>
<comment type="caution">
    <text evidence="2">The sequence shown here is derived from an EMBL/GenBank/DDBJ whole genome shotgun (WGS) entry which is preliminary data.</text>
</comment>
<feature type="chain" id="PRO_5047105769" evidence="1">
    <location>
        <begin position="27"/>
        <end position="349"/>
    </location>
</feature>
<dbReference type="Proteomes" id="UP001589776">
    <property type="component" value="Unassembled WGS sequence"/>
</dbReference>
<evidence type="ECO:0000313" key="2">
    <source>
        <dbReference type="EMBL" id="MFC0214250.1"/>
    </source>
</evidence>